<dbReference type="PANTHER" id="PTHR35440:SF1">
    <property type="entry name" value="TESTIS-EXPRESSED PROTEIN 36"/>
    <property type="match status" value="1"/>
</dbReference>
<gene>
    <name evidence="3" type="ORF">ACEWY4_020895</name>
</gene>
<accession>A0ABD1J7F6</accession>
<dbReference type="Proteomes" id="UP001591681">
    <property type="component" value="Unassembled WGS sequence"/>
</dbReference>
<evidence type="ECO:0000313" key="3">
    <source>
        <dbReference type="EMBL" id="KAL2083122.1"/>
    </source>
</evidence>
<reference evidence="3 4" key="1">
    <citation type="submission" date="2024-09" db="EMBL/GenBank/DDBJ databases">
        <title>A chromosome-level genome assembly of Gray's grenadier anchovy, Coilia grayii.</title>
        <authorList>
            <person name="Fu Z."/>
        </authorList>
    </citation>
    <scope>NUCLEOTIDE SEQUENCE [LARGE SCALE GENOMIC DNA]</scope>
    <source>
        <strain evidence="3">G4</strain>
        <tissue evidence="3">Muscle</tissue>
    </source>
</reference>
<dbReference type="InterPro" id="IPR029369">
    <property type="entry name" value="HDNR"/>
</dbReference>
<comment type="caution">
    <text evidence="3">The sequence shown here is derived from an EMBL/GenBank/DDBJ whole genome shotgun (WGS) entry which is preliminary data.</text>
</comment>
<dbReference type="AlphaFoldDB" id="A0ABD1J7F6"/>
<proteinExistence type="predicted"/>
<feature type="domain" description="Domain of unknown function with conserved HDNR motif" evidence="2">
    <location>
        <begin position="15"/>
        <end position="125"/>
    </location>
</feature>
<name>A0ABD1J7F6_9TELE</name>
<evidence type="ECO:0000313" key="4">
    <source>
        <dbReference type="Proteomes" id="UP001591681"/>
    </source>
</evidence>
<evidence type="ECO:0000256" key="1">
    <source>
        <dbReference type="SAM" id="MobiDB-lite"/>
    </source>
</evidence>
<feature type="region of interest" description="Disordered" evidence="1">
    <location>
        <begin position="109"/>
        <end position="130"/>
    </location>
</feature>
<dbReference type="Pfam" id="PF15115">
    <property type="entry name" value="HDNR"/>
    <property type="match status" value="1"/>
</dbReference>
<organism evidence="3 4">
    <name type="scientific">Coilia grayii</name>
    <name type="common">Gray's grenadier anchovy</name>
    <dbReference type="NCBI Taxonomy" id="363190"/>
    <lineage>
        <taxon>Eukaryota</taxon>
        <taxon>Metazoa</taxon>
        <taxon>Chordata</taxon>
        <taxon>Craniata</taxon>
        <taxon>Vertebrata</taxon>
        <taxon>Euteleostomi</taxon>
        <taxon>Actinopterygii</taxon>
        <taxon>Neopterygii</taxon>
        <taxon>Teleostei</taxon>
        <taxon>Clupei</taxon>
        <taxon>Clupeiformes</taxon>
        <taxon>Clupeoidei</taxon>
        <taxon>Engraulidae</taxon>
        <taxon>Coilinae</taxon>
        <taxon>Coilia</taxon>
    </lineage>
</organism>
<dbReference type="EMBL" id="JBHFQA010000018">
    <property type="protein sequence ID" value="KAL2083122.1"/>
    <property type="molecule type" value="Genomic_DNA"/>
</dbReference>
<protein>
    <recommendedName>
        <fullName evidence="2">Domain of unknown function with conserved HDNR motif domain-containing protein</fullName>
    </recommendedName>
</protein>
<dbReference type="PANTHER" id="PTHR35440">
    <property type="entry name" value="TESTIS-EXPRESSED PROTEIN 36"/>
    <property type="match status" value="1"/>
</dbReference>
<sequence length="163" mass="18411">MADSCHMVGMRLCSKYQGEGHHPSAPTNGTQRAEPQQFPYSAHDNRSSLLHSIHLFDGGLGRKKCVDGRRQHNSHFCLCHVGLPASGARSSSTYQSDFLPREEVEVTQSRRFPRSHRERSNMAVAEPKNQERPLWFGRHDDTHTRTPLHVLAAVTNCSARQSR</sequence>
<evidence type="ECO:0000259" key="2">
    <source>
        <dbReference type="Pfam" id="PF15115"/>
    </source>
</evidence>
<keyword evidence="4" id="KW-1185">Reference proteome</keyword>